<feature type="chain" id="PRO_5028831317" description="FecR protein domain-containing protein" evidence="2">
    <location>
        <begin position="31"/>
        <end position="239"/>
    </location>
</feature>
<feature type="region of interest" description="Disordered" evidence="1">
    <location>
        <begin position="210"/>
        <end position="239"/>
    </location>
</feature>
<evidence type="ECO:0000256" key="1">
    <source>
        <dbReference type="SAM" id="MobiDB-lite"/>
    </source>
</evidence>
<evidence type="ECO:0000259" key="3">
    <source>
        <dbReference type="Pfam" id="PF04773"/>
    </source>
</evidence>
<protein>
    <recommendedName>
        <fullName evidence="3">FecR protein domain-containing protein</fullName>
    </recommendedName>
</protein>
<comment type="caution">
    <text evidence="4">The sequence shown here is derived from an EMBL/GenBank/DDBJ whole genome shotgun (WGS) entry which is preliminary data.</text>
</comment>
<reference evidence="4 5" key="1">
    <citation type="submission" date="2020-04" db="EMBL/GenBank/DDBJ databases">
        <authorList>
            <consortium name="Desulfovibrio sp. FSS-1 genome sequencing consortium"/>
            <person name="Shimoshige H."/>
            <person name="Kobayashi H."/>
            <person name="Maekawa T."/>
        </authorList>
    </citation>
    <scope>NUCLEOTIDE SEQUENCE [LARGE SCALE GENOMIC DNA]</scope>
    <source>
        <strain evidence="4 5">SIID29052-01</strain>
    </source>
</reference>
<accession>A0A6V8LTP6</accession>
<dbReference type="InterPro" id="IPR006860">
    <property type="entry name" value="FecR"/>
</dbReference>
<feature type="domain" description="FecR protein" evidence="3">
    <location>
        <begin position="64"/>
        <end position="152"/>
    </location>
</feature>
<name>A0A6V8LTP6_9BACT</name>
<evidence type="ECO:0000313" key="5">
    <source>
        <dbReference type="Proteomes" id="UP000494245"/>
    </source>
</evidence>
<keyword evidence="2" id="KW-0732">Signal</keyword>
<reference evidence="4 5" key="2">
    <citation type="submission" date="2020-05" db="EMBL/GenBank/DDBJ databases">
        <title>Draft genome sequence of Desulfovibrio sp. strainFSS-1.</title>
        <authorList>
            <person name="Shimoshige H."/>
            <person name="Kobayashi H."/>
            <person name="Maekawa T."/>
        </authorList>
    </citation>
    <scope>NUCLEOTIDE SEQUENCE [LARGE SCALE GENOMIC DNA]</scope>
    <source>
        <strain evidence="4 5">SIID29052-01</strain>
    </source>
</reference>
<proteinExistence type="predicted"/>
<dbReference type="Pfam" id="PF04773">
    <property type="entry name" value="FecR"/>
    <property type="match status" value="1"/>
</dbReference>
<dbReference type="EMBL" id="BLTE01000006">
    <property type="protein sequence ID" value="GFK93698.1"/>
    <property type="molecule type" value="Genomic_DNA"/>
</dbReference>
<dbReference type="RefSeq" id="WP_173083003.1">
    <property type="nucleotide sequence ID" value="NZ_BLTE01000006.1"/>
</dbReference>
<evidence type="ECO:0000313" key="4">
    <source>
        <dbReference type="EMBL" id="GFK93698.1"/>
    </source>
</evidence>
<gene>
    <name evidence="4" type="ORF">NNJEOMEG_01532</name>
</gene>
<feature type="signal peptide" evidence="2">
    <location>
        <begin position="1"/>
        <end position="30"/>
    </location>
</feature>
<sequence length="239" mass="25537">MKRSRHFAILTCLALVLAFAAVRASAPAPAGTVEELQGQAQARQGEEAPRKLAKGAPFFAQDVVTTPTAGDKLRLAFADGSSLDVGPESQVALKDFAYDEADKDKSKQVIAMGKGMFRYVTGKVVAQNPDNLKIQSPLAVVGIRGTVTDHWVKYKPNGELDSELHALRETKSGTVVTVRDAEGKELSLDKPGQTAWVRPNLPGAVRQLSDDEMQSLGKAPIKRSPFDPPARASFSGGAN</sequence>
<dbReference type="PANTHER" id="PTHR38731">
    <property type="entry name" value="LIPL45-RELATED LIPOPROTEIN-RELATED"/>
    <property type="match status" value="1"/>
</dbReference>
<dbReference type="Proteomes" id="UP000494245">
    <property type="component" value="Unassembled WGS sequence"/>
</dbReference>
<organism evidence="4 5">
    <name type="scientific">Fundidesulfovibrio magnetotacticus</name>
    <dbReference type="NCBI Taxonomy" id="2730080"/>
    <lineage>
        <taxon>Bacteria</taxon>
        <taxon>Pseudomonadati</taxon>
        <taxon>Thermodesulfobacteriota</taxon>
        <taxon>Desulfovibrionia</taxon>
        <taxon>Desulfovibrionales</taxon>
        <taxon>Desulfovibrionaceae</taxon>
        <taxon>Fundidesulfovibrio</taxon>
    </lineage>
</organism>
<dbReference type="PANTHER" id="PTHR38731:SF1">
    <property type="entry name" value="FECR PROTEIN DOMAIN-CONTAINING PROTEIN"/>
    <property type="match status" value="1"/>
</dbReference>
<dbReference type="AlphaFoldDB" id="A0A6V8LTP6"/>
<evidence type="ECO:0000256" key="2">
    <source>
        <dbReference type="SAM" id="SignalP"/>
    </source>
</evidence>
<keyword evidence="5" id="KW-1185">Reference proteome</keyword>